<keyword evidence="2" id="KW-1185">Reference proteome</keyword>
<name>A0A2G1WDZ4_9BACT</name>
<organism evidence="1 2">
    <name type="scientific">Rhodopirellula bahusiensis</name>
    <dbReference type="NCBI Taxonomy" id="2014065"/>
    <lineage>
        <taxon>Bacteria</taxon>
        <taxon>Pseudomonadati</taxon>
        <taxon>Planctomycetota</taxon>
        <taxon>Planctomycetia</taxon>
        <taxon>Pirellulales</taxon>
        <taxon>Pirellulaceae</taxon>
        <taxon>Rhodopirellula</taxon>
    </lineage>
</organism>
<dbReference type="EMBL" id="NIZW01000001">
    <property type="protein sequence ID" value="PHQ37273.1"/>
    <property type="molecule type" value="Genomic_DNA"/>
</dbReference>
<proteinExistence type="predicted"/>
<comment type="caution">
    <text evidence="1">The sequence shown here is derived from an EMBL/GenBank/DDBJ whole genome shotgun (WGS) entry which is preliminary data.</text>
</comment>
<evidence type="ECO:0000313" key="1">
    <source>
        <dbReference type="EMBL" id="PHQ37273.1"/>
    </source>
</evidence>
<evidence type="ECO:0000313" key="2">
    <source>
        <dbReference type="Proteomes" id="UP000225740"/>
    </source>
</evidence>
<protein>
    <submittedName>
        <fullName evidence="1">Uncharacterized protein</fullName>
    </submittedName>
</protein>
<gene>
    <name evidence="1" type="ORF">CEE69_00250</name>
</gene>
<dbReference type="OrthoDB" id="289487at2"/>
<dbReference type="Proteomes" id="UP000225740">
    <property type="component" value="Unassembled WGS sequence"/>
</dbReference>
<dbReference type="AlphaFoldDB" id="A0A2G1WDZ4"/>
<sequence length="160" mass="18038">MVVKRFRISTLLIFTALCAGAFVMLRPFEPQVRVFDPVDLERYHGYYRNAKIYEVSVVNVGGHAIWLPDNSELYAAPTLSSLACGVKTNQVFVCFDEQSAKRVEPGEGLIYQICMFEADASFEVEVEVHDWRGMSKTIEDYVYVLGASEVSRVARVVLDA</sequence>
<reference evidence="1 2" key="1">
    <citation type="submission" date="2017-06" db="EMBL/GenBank/DDBJ databases">
        <title>Description of Rhodopirellula bahusiensis sp. nov.</title>
        <authorList>
            <person name="Kizina J."/>
            <person name="Harder J."/>
        </authorList>
    </citation>
    <scope>NUCLEOTIDE SEQUENCE [LARGE SCALE GENOMIC DNA]</scope>
    <source>
        <strain evidence="1 2">SWK21</strain>
    </source>
</reference>
<accession>A0A2G1WDZ4</accession>